<dbReference type="EMBL" id="JADLQN010000001">
    <property type="protein sequence ID" value="MBF6353815.1"/>
    <property type="molecule type" value="Genomic_DNA"/>
</dbReference>
<keyword evidence="3" id="KW-1185">Reference proteome</keyword>
<sequence length="57" mass="6579">MIGFIMAPLYAALLFVFFLFLTHRKVKRRYLRRARSDPRDLVPTVGSVLGDVVGRNQ</sequence>
<proteinExistence type="predicted"/>
<reference evidence="2 3" key="1">
    <citation type="submission" date="2020-10" db="EMBL/GenBank/DDBJ databases">
        <title>Identification of Nocardia species via Next-generation sequencing and recognition of intraspecies genetic diversity.</title>
        <authorList>
            <person name="Li P."/>
            <person name="Li P."/>
            <person name="Lu B."/>
        </authorList>
    </citation>
    <scope>NUCLEOTIDE SEQUENCE [LARGE SCALE GENOMIC DNA]</scope>
    <source>
        <strain evidence="2 3">BJ06-0143</strain>
    </source>
</reference>
<dbReference type="RefSeq" id="WP_195000668.1">
    <property type="nucleotide sequence ID" value="NZ_JADLQN010000001.1"/>
</dbReference>
<evidence type="ECO:0000313" key="3">
    <source>
        <dbReference type="Proteomes" id="UP000707731"/>
    </source>
</evidence>
<evidence type="ECO:0000256" key="1">
    <source>
        <dbReference type="SAM" id="Phobius"/>
    </source>
</evidence>
<gene>
    <name evidence="2" type="ORF">IU449_04490</name>
</gene>
<accession>A0ABS0D5Q7</accession>
<keyword evidence="1" id="KW-0812">Transmembrane</keyword>
<dbReference type="Proteomes" id="UP000707731">
    <property type="component" value="Unassembled WGS sequence"/>
</dbReference>
<evidence type="ECO:0000313" key="2">
    <source>
        <dbReference type="EMBL" id="MBF6353815.1"/>
    </source>
</evidence>
<protein>
    <submittedName>
        <fullName evidence="2">Uncharacterized protein</fullName>
    </submittedName>
</protein>
<name>A0ABS0D5Q7_9NOCA</name>
<feature type="transmembrane region" description="Helical" evidence="1">
    <location>
        <begin position="6"/>
        <end position="23"/>
    </location>
</feature>
<organism evidence="2 3">
    <name type="scientific">Nocardia higoensis</name>
    <dbReference type="NCBI Taxonomy" id="228599"/>
    <lineage>
        <taxon>Bacteria</taxon>
        <taxon>Bacillati</taxon>
        <taxon>Actinomycetota</taxon>
        <taxon>Actinomycetes</taxon>
        <taxon>Mycobacteriales</taxon>
        <taxon>Nocardiaceae</taxon>
        <taxon>Nocardia</taxon>
    </lineage>
</organism>
<comment type="caution">
    <text evidence="2">The sequence shown here is derived from an EMBL/GenBank/DDBJ whole genome shotgun (WGS) entry which is preliminary data.</text>
</comment>
<keyword evidence="1" id="KW-1133">Transmembrane helix</keyword>
<keyword evidence="1" id="KW-0472">Membrane</keyword>